<dbReference type="PRINTS" id="PR00040">
    <property type="entry name" value="HTHMERR"/>
</dbReference>
<dbReference type="OrthoDB" id="9814833at2"/>
<feature type="domain" description="HTH merR-type" evidence="5">
    <location>
        <begin position="1"/>
        <end position="71"/>
    </location>
</feature>
<evidence type="ECO:0000256" key="2">
    <source>
        <dbReference type="ARBA" id="ARBA00023125"/>
    </source>
</evidence>
<protein>
    <submittedName>
        <fullName evidence="6">Transcriptional regulator MerR family</fullName>
    </submittedName>
</protein>
<dbReference type="EMBL" id="LN890655">
    <property type="protein sequence ID" value="CUS04732.2"/>
    <property type="molecule type" value="Genomic_DNA"/>
</dbReference>
<dbReference type="PANTHER" id="PTHR30204">
    <property type="entry name" value="REDOX-CYCLING DRUG-SENSING TRANSCRIPTIONAL ACTIVATOR SOXR"/>
    <property type="match status" value="1"/>
</dbReference>
<dbReference type="SMART" id="SM00422">
    <property type="entry name" value="HTH_MERR"/>
    <property type="match status" value="1"/>
</dbReference>
<dbReference type="Pfam" id="PF13411">
    <property type="entry name" value="MerR_1"/>
    <property type="match status" value="1"/>
</dbReference>
<dbReference type="InterPro" id="IPR009061">
    <property type="entry name" value="DNA-bd_dom_put_sf"/>
</dbReference>
<dbReference type="PANTHER" id="PTHR30204:SF90">
    <property type="entry name" value="HTH-TYPE TRANSCRIPTIONAL ACTIVATOR MTA"/>
    <property type="match status" value="1"/>
</dbReference>
<accession>A0A160T4K9</accession>
<dbReference type="GO" id="GO:0003700">
    <property type="term" value="F:DNA-binding transcription factor activity"/>
    <property type="evidence" value="ECO:0007669"/>
    <property type="project" value="InterPro"/>
</dbReference>
<keyword evidence="1" id="KW-0805">Transcription regulation</keyword>
<dbReference type="GO" id="GO:0003677">
    <property type="term" value="F:DNA binding"/>
    <property type="evidence" value="ECO:0007669"/>
    <property type="project" value="UniProtKB-KW"/>
</dbReference>
<gene>
    <name evidence="6" type="ORF">CFX0092_A2854</name>
</gene>
<dbReference type="SUPFAM" id="SSF89082">
    <property type="entry name" value="Antibiotic binding domain of TipA-like multidrug resistance regulators"/>
    <property type="match status" value="1"/>
</dbReference>
<evidence type="ECO:0000259" key="5">
    <source>
        <dbReference type="PROSITE" id="PS50937"/>
    </source>
</evidence>
<dbReference type="InterPro" id="IPR000551">
    <property type="entry name" value="MerR-type_HTH_dom"/>
</dbReference>
<organism evidence="6 7">
    <name type="scientific">Candidatus Promineifilum breve</name>
    <dbReference type="NCBI Taxonomy" id="1806508"/>
    <lineage>
        <taxon>Bacteria</taxon>
        <taxon>Bacillati</taxon>
        <taxon>Chloroflexota</taxon>
        <taxon>Ardenticatenia</taxon>
        <taxon>Candidatus Promineifilales</taxon>
        <taxon>Candidatus Promineifilaceae</taxon>
        <taxon>Candidatus Promineifilum</taxon>
    </lineage>
</organism>
<name>A0A160T4K9_9CHLR</name>
<dbReference type="KEGG" id="pbf:CFX0092_A2854"/>
<evidence type="ECO:0000256" key="1">
    <source>
        <dbReference type="ARBA" id="ARBA00023015"/>
    </source>
</evidence>
<dbReference type="SUPFAM" id="SSF46955">
    <property type="entry name" value="Putative DNA-binding domain"/>
    <property type="match status" value="1"/>
</dbReference>
<evidence type="ECO:0000313" key="6">
    <source>
        <dbReference type="EMBL" id="CUS04732.2"/>
    </source>
</evidence>
<keyword evidence="7" id="KW-1185">Reference proteome</keyword>
<dbReference type="RefSeq" id="WP_095044026.1">
    <property type="nucleotide sequence ID" value="NZ_LN890655.1"/>
</dbReference>
<evidence type="ECO:0000313" key="7">
    <source>
        <dbReference type="Proteomes" id="UP000215027"/>
    </source>
</evidence>
<dbReference type="PROSITE" id="PS50937">
    <property type="entry name" value="HTH_MERR_2"/>
    <property type="match status" value="1"/>
</dbReference>
<dbReference type="InterPro" id="IPR012925">
    <property type="entry name" value="TipAS_dom"/>
</dbReference>
<proteinExistence type="predicted"/>
<dbReference type="InterPro" id="IPR036244">
    <property type="entry name" value="TipA-like_antibiotic-bd"/>
</dbReference>
<dbReference type="Pfam" id="PF07739">
    <property type="entry name" value="TipAS"/>
    <property type="match status" value="1"/>
</dbReference>
<dbReference type="Gene3D" id="1.10.1660.10">
    <property type="match status" value="1"/>
</dbReference>
<sequence>MGYSVRQLAKLAGVTPRTLHYYDEIGLLPPSSVGANGYRAYDEAAALRLQQILFYRELALSLDDIGELLQRPDFDVAAALRGHRAALQSRAGRLSQLIQTVDKTILHLEGKIEMNTKDLFEGFDEATQARYEQEAADMYDPQIVSESSRRWQSYAAEDKARIMAEGGAVYLELAALLGREPGDAAVQAVITRWHQHMRSFYEPTPEILRGLGQAYAANPQFAAFFQTLQPDLPDFMRRAIDHYVERLPTA</sequence>
<dbReference type="CDD" id="cd01106">
    <property type="entry name" value="HTH_TipAL-Mta"/>
    <property type="match status" value="1"/>
</dbReference>
<keyword evidence="2" id="KW-0238">DNA-binding</keyword>
<dbReference type="AlphaFoldDB" id="A0A160T4K9"/>
<dbReference type="Proteomes" id="UP000215027">
    <property type="component" value="Chromosome I"/>
</dbReference>
<keyword evidence="3" id="KW-0010">Activator</keyword>
<dbReference type="InterPro" id="IPR047057">
    <property type="entry name" value="MerR_fam"/>
</dbReference>
<keyword evidence="4" id="KW-0804">Transcription</keyword>
<reference evidence="6" key="1">
    <citation type="submission" date="2016-01" db="EMBL/GenBank/DDBJ databases">
        <authorList>
            <person name="Mcilroy J.S."/>
            <person name="Karst M S."/>
            <person name="Albertsen M."/>
        </authorList>
    </citation>
    <scope>NUCLEOTIDE SEQUENCE</scope>
    <source>
        <strain evidence="6">Cfx-K</strain>
    </source>
</reference>
<evidence type="ECO:0000256" key="4">
    <source>
        <dbReference type="ARBA" id="ARBA00023163"/>
    </source>
</evidence>
<dbReference type="Gene3D" id="1.10.490.50">
    <property type="entry name" value="Antibiotic binding domain of TipA-like multidrug resistance regulators"/>
    <property type="match status" value="1"/>
</dbReference>
<evidence type="ECO:0000256" key="3">
    <source>
        <dbReference type="ARBA" id="ARBA00023159"/>
    </source>
</evidence>